<dbReference type="InterPro" id="IPR041664">
    <property type="entry name" value="AAA_16"/>
</dbReference>
<dbReference type="Pfam" id="PF13191">
    <property type="entry name" value="AAA_16"/>
    <property type="match status" value="1"/>
</dbReference>
<feature type="domain" description="Orc1-like AAA ATPase" evidence="1">
    <location>
        <begin position="17"/>
        <end position="175"/>
    </location>
</feature>
<evidence type="ECO:0000313" key="3">
    <source>
        <dbReference type="Proteomes" id="UP001251870"/>
    </source>
</evidence>
<evidence type="ECO:0000313" key="2">
    <source>
        <dbReference type="EMBL" id="MDR8018839.1"/>
    </source>
</evidence>
<keyword evidence="3" id="KW-1185">Reference proteome</keyword>
<dbReference type="PANTHER" id="PTHR35894:SF1">
    <property type="entry name" value="PHOSPHORIBULOKINASE _ URIDINE KINASE FAMILY"/>
    <property type="match status" value="1"/>
</dbReference>
<name>A0ABU2DQU3_9MICC</name>
<dbReference type="EMBL" id="JAVKGR010000003">
    <property type="protein sequence ID" value="MDR8018839.1"/>
    <property type="molecule type" value="Genomic_DNA"/>
</dbReference>
<keyword evidence="2" id="KW-0067">ATP-binding</keyword>
<comment type="caution">
    <text evidence="2">The sequence shown here is derived from an EMBL/GenBank/DDBJ whole genome shotgun (WGS) entry which is preliminary data.</text>
</comment>
<dbReference type="Gene3D" id="3.40.50.300">
    <property type="entry name" value="P-loop containing nucleotide triphosphate hydrolases"/>
    <property type="match status" value="1"/>
</dbReference>
<gene>
    <name evidence="2" type="ORF">RIL96_04585</name>
</gene>
<dbReference type="Proteomes" id="UP001251870">
    <property type="component" value="Unassembled WGS sequence"/>
</dbReference>
<evidence type="ECO:0000259" key="1">
    <source>
        <dbReference type="Pfam" id="PF13191"/>
    </source>
</evidence>
<sequence length="386" mass="42511">MSRNPFKPTAGATPPVLVGREPALEELDEALDDGAGSPYLLQFVTGARGAGKTVMLTEMGRRARERGWIVVDETATPGLLTRLTRAVRHHREQLGSPDRSRISGVGLNILGTGGDVRMEGAPREAPDLRDEIGALCDAMDRHDGETGLIITVDEIHTIRQEELDELAAIIQHLIREDRSVGLLMAGIPQAVEQMIADNAQRPKVSTFLRRAERTVLEHVPLADVAAAFQQTISEGGRSISEEVAWECARATSGYPFMIQLVGFHTWRVGREGPVTREHVTQGRAKARKRLGELVHAPALRDLSAVDRTFLTHMSVDDGPSRYADLRTRMGETPNYISVYRDRLIRAGMIQPSAVHGHVEFALPELRGYLREHAAQLVAEVNEDDQG</sequence>
<dbReference type="InterPro" id="IPR027417">
    <property type="entry name" value="P-loop_NTPase"/>
</dbReference>
<accession>A0ABU2DQU3</accession>
<dbReference type="RefSeq" id="WP_310547828.1">
    <property type="nucleotide sequence ID" value="NZ_JAVKGR010000003.1"/>
</dbReference>
<dbReference type="SUPFAM" id="SSF52540">
    <property type="entry name" value="P-loop containing nucleoside triphosphate hydrolases"/>
    <property type="match status" value="1"/>
</dbReference>
<dbReference type="InterPro" id="IPR052026">
    <property type="entry name" value="ExeA_AAA_ATPase_DNA-bind"/>
</dbReference>
<reference evidence="2 3" key="1">
    <citation type="submission" date="2023-09" db="EMBL/GenBank/DDBJ databases">
        <title>Description of three actinobacteria isolated from air of manufacturing shop in a pharmaceutical factory.</title>
        <authorList>
            <person name="Zhang D.-F."/>
        </authorList>
    </citation>
    <scope>NUCLEOTIDE SEQUENCE [LARGE SCALE GENOMIC DNA]</scope>
    <source>
        <strain evidence="2 3">LY-0111</strain>
    </source>
</reference>
<keyword evidence="2" id="KW-0547">Nucleotide-binding</keyword>
<dbReference type="PANTHER" id="PTHR35894">
    <property type="entry name" value="GENERAL SECRETION PATHWAY PROTEIN A-RELATED"/>
    <property type="match status" value="1"/>
</dbReference>
<proteinExistence type="predicted"/>
<protein>
    <submittedName>
        <fullName evidence="2">ATP-binding protein</fullName>
    </submittedName>
</protein>
<dbReference type="GO" id="GO:0005524">
    <property type="term" value="F:ATP binding"/>
    <property type="evidence" value="ECO:0007669"/>
    <property type="project" value="UniProtKB-KW"/>
</dbReference>
<organism evidence="2 3">
    <name type="scientific">Nesterenkonia aerolata</name>
    <dbReference type="NCBI Taxonomy" id="3074079"/>
    <lineage>
        <taxon>Bacteria</taxon>
        <taxon>Bacillati</taxon>
        <taxon>Actinomycetota</taxon>
        <taxon>Actinomycetes</taxon>
        <taxon>Micrococcales</taxon>
        <taxon>Micrococcaceae</taxon>
        <taxon>Nesterenkonia</taxon>
    </lineage>
</organism>